<evidence type="ECO:0000256" key="4">
    <source>
        <dbReference type="ARBA" id="ARBA00009371"/>
    </source>
</evidence>
<evidence type="ECO:0000256" key="3">
    <source>
        <dbReference type="ARBA" id="ARBA00004186"/>
    </source>
</evidence>
<proteinExistence type="inferred from homology"/>
<dbReference type="PANTHER" id="PTHR31539:SF1">
    <property type="entry name" value="CENTROSOMAL PROTEIN OF 19 KDA"/>
    <property type="match status" value="1"/>
</dbReference>
<keyword evidence="9" id="KW-0206">Cytoskeleton</keyword>
<dbReference type="Pfam" id="PF14933">
    <property type="entry name" value="CEP19"/>
    <property type="match status" value="1"/>
</dbReference>
<accession>A0ABQ9F223</accession>
<keyword evidence="6" id="KW-0963">Cytoplasm</keyword>
<evidence type="ECO:0000256" key="1">
    <source>
        <dbReference type="ARBA" id="ARBA00004114"/>
    </source>
</evidence>
<evidence type="ECO:0000256" key="5">
    <source>
        <dbReference type="ARBA" id="ARBA00022015"/>
    </source>
</evidence>
<evidence type="ECO:0000313" key="11">
    <source>
        <dbReference type="EMBL" id="KAJ8310606.1"/>
    </source>
</evidence>
<dbReference type="InterPro" id="IPR029412">
    <property type="entry name" value="CEP19"/>
</dbReference>
<dbReference type="PANTHER" id="PTHR31539">
    <property type="entry name" value="CENTROSOMAL PROTEIN OF 19K CEP19"/>
    <property type="match status" value="1"/>
</dbReference>
<keyword evidence="10" id="KW-0966">Cell projection</keyword>
<evidence type="ECO:0000256" key="2">
    <source>
        <dbReference type="ARBA" id="ARBA00004120"/>
    </source>
</evidence>
<evidence type="ECO:0000256" key="10">
    <source>
        <dbReference type="ARBA" id="ARBA00023273"/>
    </source>
</evidence>
<dbReference type="EMBL" id="JARBDR010000640">
    <property type="protein sequence ID" value="KAJ8310606.1"/>
    <property type="molecule type" value="Genomic_DNA"/>
</dbReference>
<keyword evidence="7" id="KW-0970">Cilium biogenesis/degradation</keyword>
<evidence type="ECO:0000256" key="6">
    <source>
        <dbReference type="ARBA" id="ARBA00022490"/>
    </source>
</evidence>
<comment type="caution">
    <text evidence="11">The sequence shown here is derived from an EMBL/GenBank/DDBJ whole genome shotgun (WGS) entry which is preliminary data.</text>
</comment>
<evidence type="ECO:0000313" key="12">
    <source>
        <dbReference type="Proteomes" id="UP001217089"/>
    </source>
</evidence>
<evidence type="ECO:0000256" key="8">
    <source>
        <dbReference type="ARBA" id="ARBA00023069"/>
    </source>
</evidence>
<evidence type="ECO:0000256" key="9">
    <source>
        <dbReference type="ARBA" id="ARBA00023212"/>
    </source>
</evidence>
<protein>
    <recommendedName>
        <fullName evidence="5">Centrosomal protein of 19 kDa</fullName>
    </recommendedName>
</protein>
<evidence type="ECO:0000256" key="7">
    <source>
        <dbReference type="ARBA" id="ARBA00022794"/>
    </source>
</evidence>
<organism evidence="11 12">
    <name type="scientific">Tegillarca granosa</name>
    <name type="common">Malaysian cockle</name>
    <name type="synonym">Anadara granosa</name>
    <dbReference type="NCBI Taxonomy" id="220873"/>
    <lineage>
        <taxon>Eukaryota</taxon>
        <taxon>Metazoa</taxon>
        <taxon>Spiralia</taxon>
        <taxon>Lophotrochozoa</taxon>
        <taxon>Mollusca</taxon>
        <taxon>Bivalvia</taxon>
        <taxon>Autobranchia</taxon>
        <taxon>Pteriomorphia</taxon>
        <taxon>Arcoida</taxon>
        <taxon>Arcoidea</taxon>
        <taxon>Arcidae</taxon>
        <taxon>Tegillarca</taxon>
    </lineage>
</organism>
<sequence>MEDIEVKKCGVKFDPPAIVMSYFIKSSGKLHRRTMPLRNFSKHSGIDRAADELCSNPRHEKYIQNVPKAQLLRLLTIIKDKLNGMSLEASIAKNDELDRLDPEEDLNKVDEETLKRKKSIMENTFEKHQIKPGDPDFQYDVEVEFPQNGEVETCDWDSEGSDPDF</sequence>
<keyword evidence="8" id="KW-0969">Cilium</keyword>
<name>A0ABQ9F223_TEGGR</name>
<keyword evidence="12" id="KW-1185">Reference proteome</keyword>
<comment type="subcellular location">
    <subcellularLocation>
        <location evidence="2">Cytoplasm</location>
        <location evidence="2">Cytoskeleton</location>
        <location evidence="2">Cilium basal body</location>
    </subcellularLocation>
    <subcellularLocation>
        <location evidence="1">Cytoplasm</location>
        <location evidence="1">Cytoskeleton</location>
        <location evidence="1">Microtubule organizing center</location>
        <location evidence="1">Centrosome</location>
        <location evidence="1">Centriole</location>
    </subcellularLocation>
    <subcellularLocation>
        <location evidence="3">Cytoplasm</location>
        <location evidence="3">Cytoskeleton</location>
        <location evidence="3">Spindle</location>
    </subcellularLocation>
</comment>
<comment type="similarity">
    <text evidence="4">Belongs to the CEP19 family.</text>
</comment>
<gene>
    <name evidence="11" type="ORF">KUTeg_012471</name>
</gene>
<reference evidence="11 12" key="1">
    <citation type="submission" date="2022-12" db="EMBL/GenBank/DDBJ databases">
        <title>Chromosome-level genome of Tegillarca granosa.</title>
        <authorList>
            <person name="Kim J."/>
        </authorList>
    </citation>
    <scope>NUCLEOTIDE SEQUENCE [LARGE SCALE GENOMIC DNA]</scope>
    <source>
        <strain evidence="11">Teg-2019</strain>
        <tissue evidence="11">Adductor muscle</tissue>
    </source>
</reference>
<dbReference type="Proteomes" id="UP001217089">
    <property type="component" value="Unassembled WGS sequence"/>
</dbReference>